<organism evidence="3 4">
    <name type="scientific">Trichormus variabilis N2B</name>
    <dbReference type="NCBI Taxonomy" id="2681315"/>
    <lineage>
        <taxon>Bacteria</taxon>
        <taxon>Bacillati</taxon>
        <taxon>Cyanobacteriota</taxon>
        <taxon>Cyanophyceae</taxon>
        <taxon>Nostocales</taxon>
        <taxon>Nostocaceae</taxon>
        <taxon>Trichormus</taxon>
    </lineage>
</organism>
<feature type="chain" id="PRO_5045871983" evidence="2">
    <location>
        <begin position="26"/>
        <end position="128"/>
    </location>
</feature>
<accession>A0ABR6S7Q7</accession>
<sequence length="128" mass="13938">MMNSQIYSVAIALPTILLSALPSLASNNYNASQIQRLDASYVAQIQSTGADEVSRPRPRGPGGHEIEAVQETTIINPSGLRERPRPRGPKGSEDGINAIQGQFLHLSPTLLEQPKLEGVQNTKFKTQY</sequence>
<feature type="compositionally biased region" description="Basic and acidic residues" evidence="1">
    <location>
        <begin position="80"/>
        <end position="93"/>
    </location>
</feature>
<proteinExistence type="predicted"/>
<keyword evidence="4" id="KW-1185">Reference proteome</keyword>
<reference evidence="3 4" key="1">
    <citation type="submission" date="2019-11" db="EMBL/GenBank/DDBJ databases">
        <title>Comparison of genomes from free-living endosymbiotic cyanobacteria isolated from Azolla.</title>
        <authorList>
            <person name="Thiel T."/>
            <person name="Pratte B."/>
        </authorList>
    </citation>
    <scope>NUCLEOTIDE SEQUENCE [LARGE SCALE GENOMIC DNA]</scope>
    <source>
        <strain evidence="3 4">N2B</strain>
    </source>
</reference>
<feature type="region of interest" description="Disordered" evidence="1">
    <location>
        <begin position="47"/>
        <end position="96"/>
    </location>
</feature>
<dbReference type="EMBL" id="JACKZP010000029">
    <property type="protein sequence ID" value="MBC1302231.1"/>
    <property type="molecule type" value="Genomic_DNA"/>
</dbReference>
<evidence type="ECO:0000313" key="4">
    <source>
        <dbReference type="Proteomes" id="UP000570851"/>
    </source>
</evidence>
<protein>
    <submittedName>
        <fullName evidence="3">Uncharacterized protein</fullName>
    </submittedName>
</protein>
<evidence type="ECO:0000313" key="3">
    <source>
        <dbReference type="EMBL" id="MBC1302231.1"/>
    </source>
</evidence>
<evidence type="ECO:0000256" key="2">
    <source>
        <dbReference type="SAM" id="SignalP"/>
    </source>
</evidence>
<dbReference type="Proteomes" id="UP000570851">
    <property type="component" value="Unassembled WGS sequence"/>
</dbReference>
<gene>
    <name evidence="3" type="ORF">GNE12_09920</name>
</gene>
<dbReference type="GeneID" id="58722679"/>
<comment type="caution">
    <text evidence="3">The sequence shown here is derived from an EMBL/GenBank/DDBJ whole genome shotgun (WGS) entry which is preliminary data.</text>
</comment>
<keyword evidence="2" id="KW-0732">Signal</keyword>
<evidence type="ECO:0000256" key="1">
    <source>
        <dbReference type="SAM" id="MobiDB-lite"/>
    </source>
</evidence>
<feature type="signal peptide" evidence="2">
    <location>
        <begin position="1"/>
        <end position="25"/>
    </location>
</feature>
<name>A0ABR6S7Q7_ANAVA</name>
<dbReference type="RefSeq" id="WP_041455889.1">
    <property type="nucleotide sequence ID" value="NZ_JACKZP010000029.1"/>
</dbReference>